<keyword evidence="6 9" id="KW-0694">RNA-binding</keyword>
<dbReference type="NCBIfam" id="TIGR03319">
    <property type="entry name" value="RNase_Y"/>
    <property type="match status" value="1"/>
</dbReference>
<dbReference type="GO" id="GO:0004521">
    <property type="term" value="F:RNA endonuclease activity"/>
    <property type="evidence" value="ECO:0007669"/>
    <property type="project" value="UniProtKB-UniRule"/>
</dbReference>
<comment type="similarity">
    <text evidence="9">Belongs to the RNase Y family.</text>
</comment>
<dbReference type="CDD" id="cd22431">
    <property type="entry name" value="KH-I_RNaseY"/>
    <property type="match status" value="1"/>
</dbReference>
<dbReference type="RefSeq" id="WP_078685875.1">
    <property type="nucleotide sequence ID" value="NZ_FUYA01000010.1"/>
</dbReference>
<dbReference type="PROSITE" id="PS51831">
    <property type="entry name" value="HD"/>
    <property type="match status" value="1"/>
</dbReference>
<reference evidence="13 14" key="1">
    <citation type="submission" date="2017-02" db="EMBL/GenBank/DDBJ databases">
        <authorList>
            <person name="Peterson S.W."/>
        </authorList>
    </citation>
    <scope>NUCLEOTIDE SEQUENCE [LARGE SCALE GENOMIC DNA]</scope>
    <source>
        <strain evidence="13 14">DSM 18034</strain>
    </source>
</reference>
<dbReference type="GO" id="GO:0006402">
    <property type="term" value="P:mRNA catabolic process"/>
    <property type="evidence" value="ECO:0007669"/>
    <property type="project" value="UniProtKB-UniRule"/>
</dbReference>
<dbReference type="InterPro" id="IPR022711">
    <property type="entry name" value="RNase_Y_N"/>
</dbReference>
<evidence type="ECO:0000313" key="13">
    <source>
        <dbReference type="EMBL" id="SKA80059.1"/>
    </source>
</evidence>
<evidence type="ECO:0000256" key="1">
    <source>
        <dbReference type="ARBA" id="ARBA00022475"/>
    </source>
</evidence>
<keyword evidence="7" id="KW-1133">Transmembrane helix</keyword>
<evidence type="ECO:0000256" key="11">
    <source>
        <dbReference type="SAM" id="MobiDB-lite"/>
    </source>
</evidence>
<evidence type="ECO:0000256" key="4">
    <source>
        <dbReference type="ARBA" id="ARBA00022759"/>
    </source>
</evidence>
<dbReference type="SUPFAM" id="SSF54791">
    <property type="entry name" value="Eukaryotic type KH-domain (KH-domain type I)"/>
    <property type="match status" value="1"/>
</dbReference>
<dbReference type="Proteomes" id="UP000189733">
    <property type="component" value="Unassembled WGS sequence"/>
</dbReference>
<dbReference type="EMBL" id="FUYA01000010">
    <property type="protein sequence ID" value="SKA80059.1"/>
    <property type="molecule type" value="Genomic_DNA"/>
</dbReference>
<evidence type="ECO:0000256" key="8">
    <source>
        <dbReference type="ARBA" id="ARBA00023136"/>
    </source>
</evidence>
<name>A0A1T4WS14_9BACT</name>
<dbReference type="FunFam" id="1.10.3210.10:FF:000022">
    <property type="entry name" value="Ribonuclease Y"/>
    <property type="match status" value="1"/>
</dbReference>
<keyword evidence="3 9" id="KW-0540">Nuclease</keyword>
<evidence type="ECO:0000259" key="12">
    <source>
        <dbReference type="PROSITE" id="PS51831"/>
    </source>
</evidence>
<evidence type="ECO:0000256" key="3">
    <source>
        <dbReference type="ARBA" id="ARBA00022722"/>
    </source>
</evidence>
<protein>
    <recommendedName>
        <fullName evidence="9 10">Ribonuclease Y</fullName>
        <shortName evidence="9">RNase Y</shortName>
        <ecNumber evidence="9 10">3.1.-.-</ecNumber>
    </recommendedName>
</protein>
<dbReference type="GO" id="GO:0003723">
    <property type="term" value="F:RNA binding"/>
    <property type="evidence" value="ECO:0007669"/>
    <property type="project" value="UniProtKB-UniRule"/>
</dbReference>
<dbReference type="NCBIfam" id="TIGR00277">
    <property type="entry name" value="HDIG"/>
    <property type="match status" value="1"/>
</dbReference>
<gene>
    <name evidence="9" type="primary">rny</name>
    <name evidence="13" type="ORF">SAMN02745702_02606</name>
</gene>
<dbReference type="Pfam" id="PF00013">
    <property type="entry name" value="KH_1"/>
    <property type="match status" value="1"/>
</dbReference>
<evidence type="ECO:0000256" key="9">
    <source>
        <dbReference type="HAMAP-Rule" id="MF_00335"/>
    </source>
</evidence>
<dbReference type="Gene3D" id="1.10.3210.10">
    <property type="entry name" value="Hypothetical protein af1432"/>
    <property type="match status" value="1"/>
</dbReference>
<evidence type="ECO:0000256" key="2">
    <source>
        <dbReference type="ARBA" id="ARBA00022692"/>
    </source>
</evidence>
<dbReference type="PANTHER" id="PTHR12826">
    <property type="entry name" value="RIBONUCLEASE Y"/>
    <property type="match status" value="1"/>
</dbReference>
<keyword evidence="1" id="KW-1003">Cell membrane</keyword>
<accession>A0A1T4WS14</accession>
<keyword evidence="2" id="KW-0812">Transmembrane</keyword>
<organism evidence="13 14">
    <name type="scientific">Desulfobaculum bizertense DSM 18034</name>
    <dbReference type="NCBI Taxonomy" id="1121442"/>
    <lineage>
        <taxon>Bacteria</taxon>
        <taxon>Pseudomonadati</taxon>
        <taxon>Thermodesulfobacteriota</taxon>
        <taxon>Desulfovibrionia</taxon>
        <taxon>Desulfovibrionales</taxon>
        <taxon>Desulfovibrionaceae</taxon>
        <taxon>Desulfobaculum</taxon>
    </lineage>
</organism>
<sequence>MSLAVFFAAIIGIVLGASAGYVLHNYITSKRTAGAKDLAERILDEARKEGQAQRKEYMLQAQDEILRLKKEMEKDIEADFKDQERDLKEQESDLREQKRELKQKETRNQEKEERLDKKIETVNSKESELLVLEKQLSQTERELEDRSEEIDELKVQHVQKLEEISGLTVDEARQHILDEVEAQTKHEAAKRIRQIETEAKETGDRKAREILATAVQRYAGDFVSEQTVATVALPSEDMKGRIIGREGRNIRALEAATGVDLIIDDTPETVVLSAFSPLRRQVAKLALERLISDGRIHPARIEDVVRKVEQEMDVKVREIGEQATFDAGVHGIHPELVRLLGQLQYRTSFSQNVLQHSLEVCSLCGIMAAELGLDVKKAKRAGLLHDIGKAVDHEVEGPHALIGADLAKKYGESKELVHAIAAHHEDVAPTTTLAVLVQAADSLSGARPGARKELLENYVKRLEELEEIATSFDGVDKAYAIQAGREIRIMVDSERVDDDRTYMLCRDISKKIEDNLTYPGQIRVICIRERRAVGYAK</sequence>
<dbReference type="InterPro" id="IPR006675">
    <property type="entry name" value="HDIG_dom"/>
</dbReference>
<dbReference type="InterPro" id="IPR003607">
    <property type="entry name" value="HD/PDEase_dom"/>
</dbReference>
<dbReference type="HAMAP" id="MF_00335">
    <property type="entry name" value="RNase_Y"/>
    <property type="match status" value="1"/>
</dbReference>
<dbReference type="OrthoDB" id="9803205at2"/>
<dbReference type="STRING" id="1121442.SAMN02745702_02606"/>
<evidence type="ECO:0000256" key="5">
    <source>
        <dbReference type="ARBA" id="ARBA00022801"/>
    </source>
</evidence>
<dbReference type="Gene3D" id="3.30.1370.10">
    <property type="entry name" value="K Homology domain, type 1"/>
    <property type="match status" value="1"/>
</dbReference>
<dbReference type="GO" id="GO:0005886">
    <property type="term" value="C:plasma membrane"/>
    <property type="evidence" value="ECO:0007669"/>
    <property type="project" value="UniProtKB-UniRule"/>
</dbReference>
<dbReference type="CDD" id="cd00077">
    <property type="entry name" value="HDc"/>
    <property type="match status" value="1"/>
</dbReference>
<dbReference type="AlphaFoldDB" id="A0A1T4WS14"/>
<dbReference type="InterPro" id="IPR004087">
    <property type="entry name" value="KH_dom"/>
</dbReference>
<dbReference type="SMART" id="SM00322">
    <property type="entry name" value="KH"/>
    <property type="match status" value="1"/>
</dbReference>
<evidence type="ECO:0000256" key="7">
    <source>
        <dbReference type="ARBA" id="ARBA00022989"/>
    </source>
</evidence>
<keyword evidence="4 9" id="KW-0255">Endonuclease</keyword>
<dbReference type="EC" id="3.1.-.-" evidence="9 10"/>
<dbReference type="SMART" id="SM00471">
    <property type="entry name" value="HDc"/>
    <property type="match status" value="1"/>
</dbReference>
<dbReference type="Pfam" id="PF12072">
    <property type="entry name" value="RNase_Y_N"/>
    <property type="match status" value="1"/>
</dbReference>
<feature type="domain" description="HD" evidence="12">
    <location>
        <begin position="353"/>
        <end position="446"/>
    </location>
</feature>
<keyword evidence="8" id="KW-0472">Membrane</keyword>
<dbReference type="InterPro" id="IPR004088">
    <property type="entry name" value="KH_dom_type_1"/>
</dbReference>
<dbReference type="SUPFAM" id="SSF109604">
    <property type="entry name" value="HD-domain/PDEase-like"/>
    <property type="match status" value="1"/>
</dbReference>
<evidence type="ECO:0000313" key="14">
    <source>
        <dbReference type="Proteomes" id="UP000189733"/>
    </source>
</evidence>
<keyword evidence="14" id="KW-1185">Reference proteome</keyword>
<evidence type="ECO:0000256" key="6">
    <source>
        <dbReference type="ARBA" id="ARBA00022884"/>
    </source>
</evidence>
<dbReference type="GO" id="GO:0016787">
    <property type="term" value="F:hydrolase activity"/>
    <property type="evidence" value="ECO:0007669"/>
    <property type="project" value="UniProtKB-KW"/>
</dbReference>
<evidence type="ECO:0000256" key="10">
    <source>
        <dbReference type="NCBIfam" id="TIGR03319"/>
    </source>
</evidence>
<dbReference type="InterPro" id="IPR036612">
    <property type="entry name" value="KH_dom_type_1_sf"/>
</dbReference>
<dbReference type="InterPro" id="IPR017705">
    <property type="entry name" value="Ribonuclease_Y"/>
</dbReference>
<dbReference type="PANTHER" id="PTHR12826:SF15">
    <property type="entry name" value="RIBONUCLEASE Y"/>
    <property type="match status" value="1"/>
</dbReference>
<proteinExistence type="inferred from homology"/>
<comment type="function">
    <text evidence="9">Endoribonuclease that initiates mRNA decay.</text>
</comment>
<dbReference type="Pfam" id="PF01966">
    <property type="entry name" value="HD"/>
    <property type="match status" value="1"/>
</dbReference>
<dbReference type="InterPro" id="IPR006674">
    <property type="entry name" value="HD_domain"/>
</dbReference>
<dbReference type="PROSITE" id="PS50084">
    <property type="entry name" value="KH_TYPE_1"/>
    <property type="match status" value="1"/>
</dbReference>
<keyword evidence="5 9" id="KW-0378">Hydrolase</keyword>
<feature type="region of interest" description="Disordered" evidence="11">
    <location>
        <begin position="83"/>
        <end position="116"/>
    </location>
</feature>